<reference evidence="2 3" key="1">
    <citation type="journal article" date="2016" name="Mol. Biol. Evol.">
        <title>Comparative Genomics of Early-Diverging Mushroom-Forming Fungi Provides Insights into the Origins of Lignocellulose Decay Capabilities.</title>
        <authorList>
            <person name="Nagy L.G."/>
            <person name="Riley R."/>
            <person name="Tritt A."/>
            <person name="Adam C."/>
            <person name="Daum C."/>
            <person name="Floudas D."/>
            <person name="Sun H."/>
            <person name="Yadav J.S."/>
            <person name="Pangilinan J."/>
            <person name="Larsson K.H."/>
            <person name="Matsuura K."/>
            <person name="Barry K."/>
            <person name="Labutti K."/>
            <person name="Kuo R."/>
            <person name="Ohm R.A."/>
            <person name="Bhattacharya S.S."/>
            <person name="Shirouzu T."/>
            <person name="Yoshinaga Y."/>
            <person name="Martin F.M."/>
            <person name="Grigoriev I.V."/>
            <person name="Hibbett D.S."/>
        </authorList>
    </citation>
    <scope>NUCLEOTIDE SEQUENCE [LARGE SCALE GENOMIC DNA]</scope>
    <source>
        <strain evidence="2 3">TUFC12733</strain>
    </source>
</reference>
<organism evidence="2 3">
    <name type="scientific">Calocera viscosa (strain TUFC12733)</name>
    <dbReference type="NCBI Taxonomy" id="1330018"/>
    <lineage>
        <taxon>Eukaryota</taxon>
        <taxon>Fungi</taxon>
        <taxon>Dikarya</taxon>
        <taxon>Basidiomycota</taxon>
        <taxon>Agaricomycotina</taxon>
        <taxon>Dacrymycetes</taxon>
        <taxon>Dacrymycetales</taxon>
        <taxon>Dacrymycetaceae</taxon>
        <taxon>Calocera</taxon>
    </lineage>
</organism>
<gene>
    <name evidence="2" type="ORF">CALVIDRAFT_562216</name>
</gene>
<dbReference type="AlphaFoldDB" id="A0A167P0N0"/>
<evidence type="ECO:0000256" key="1">
    <source>
        <dbReference type="SAM" id="MobiDB-lite"/>
    </source>
</evidence>
<dbReference type="Proteomes" id="UP000076738">
    <property type="component" value="Unassembled WGS sequence"/>
</dbReference>
<dbReference type="EMBL" id="KV417276">
    <property type="protein sequence ID" value="KZO98293.1"/>
    <property type="molecule type" value="Genomic_DNA"/>
</dbReference>
<protein>
    <submittedName>
        <fullName evidence="2">Uncharacterized protein</fullName>
    </submittedName>
</protein>
<accession>A0A167P0N0</accession>
<proteinExistence type="predicted"/>
<sequence length="94" mass="10992">MADDLENQTHIDEEYVFNAPKPARDSYRQQHLVYYPQRHPRSSVLSLRSKGDIDLALSQLGYDETIVFHLDTSKELQARSRVTRRLSLGTRHRP</sequence>
<keyword evidence="3" id="KW-1185">Reference proteome</keyword>
<name>A0A167P0N0_CALVF</name>
<evidence type="ECO:0000313" key="2">
    <source>
        <dbReference type="EMBL" id="KZO98293.1"/>
    </source>
</evidence>
<feature type="region of interest" description="Disordered" evidence="1">
    <location>
        <begin position="1"/>
        <end position="23"/>
    </location>
</feature>
<evidence type="ECO:0000313" key="3">
    <source>
        <dbReference type="Proteomes" id="UP000076738"/>
    </source>
</evidence>